<feature type="active site" description="Proton acceptor" evidence="2">
    <location>
        <position position="171"/>
    </location>
</feature>
<evidence type="ECO:0000256" key="1">
    <source>
        <dbReference type="ARBA" id="ARBA00023098"/>
    </source>
</evidence>
<comment type="caution">
    <text evidence="4">The sequence shown here is derived from an EMBL/GenBank/DDBJ whole genome shotgun (WGS) entry which is preliminary data.</text>
</comment>
<protein>
    <recommendedName>
        <fullName evidence="3">PNPLA domain-containing protein</fullName>
    </recommendedName>
</protein>
<dbReference type="InterPro" id="IPR016035">
    <property type="entry name" value="Acyl_Trfase/lysoPLipase"/>
</dbReference>
<keyword evidence="2" id="KW-0442">Lipid degradation</keyword>
<gene>
    <name evidence="4" type="ORF">A3I24_00555</name>
</gene>
<dbReference type="STRING" id="1798409.A3I24_00555"/>
<feature type="active site" description="Nucleophile" evidence="2">
    <location>
        <position position="41"/>
    </location>
</feature>
<dbReference type="AlphaFoldDB" id="A0A1G1ZT04"/>
<dbReference type="GO" id="GO:0016787">
    <property type="term" value="F:hydrolase activity"/>
    <property type="evidence" value="ECO:0007669"/>
    <property type="project" value="UniProtKB-UniRule"/>
</dbReference>
<keyword evidence="2" id="KW-0378">Hydrolase</keyword>
<dbReference type="Pfam" id="PF01734">
    <property type="entry name" value="Patatin"/>
    <property type="match status" value="1"/>
</dbReference>
<evidence type="ECO:0000313" key="5">
    <source>
        <dbReference type="Proteomes" id="UP000177690"/>
    </source>
</evidence>
<proteinExistence type="predicted"/>
<evidence type="ECO:0000313" key="4">
    <source>
        <dbReference type="EMBL" id="OGY66957.1"/>
    </source>
</evidence>
<dbReference type="GO" id="GO:0016042">
    <property type="term" value="P:lipid catabolic process"/>
    <property type="evidence" value="ECO:0007669"/>
    <property type="project" value="UniProtKB-UniRule"/>
</dbReference>
<name>A0A1G1ZT04_9BACT</name>
<dbReference type="EMBL" id="MHJL01000032">
    <property type="protein sequence ID" value="OGY66957.1"/>
    <property type="molecule type" value="Genomic_DNA"/>
</dbReference>
<feature type="short sequence motif" description="GXSXG" evidence="2">
    <location>
        <begin position="39"/>
        <end position="43"/>
    </location>
</feature>
<dbReference type="Proteomes" id="UP000177690">
    <property type="component" value="Unassembled WGS sequence"/>
</dbReference>
<reference evidence="4 5" key="1">
    <citation type="journal article" date="2016" name="Nat. Commun.">
        <title>Thousands of microbial genomes shed light on interconnected biogeochemical processes in an aquifer system.</title>
        <authorList>
            <person name="Anantharaman K."/>
            <person name="Brown C.T."/>
            <person name="Hug L.A."/>
            <person name="Sharon I."/>
            <person name="Castelle C.J."/>
            <person name="Probst A.J."/>
            <person name="Thomas B.C."/>
            <person name="Singh A."/>
            <person name="Wilkins M.J."/>
            <person name="Karaoz U."/>
            <person name="Brodie E.L."/>
            <person name="Williams K.H."/>
            <person name="Hubbard S.S."/>
            <person name="Banfield J.F."/>
        </authorList>
    </citation>
    <scope>NUCLEOTIDE SEQUENCE [LARGE SCALE GENOMIC DNA]</scope>
</reference>
<keyword evidence="1 2" id="KW-0443">Lipid metabolism</keyword>
<accession>A0A1G1ZT04</accession>
<dbReference type="SUPFAM" id="SSF52151">
    <property type="entry name" value="FabD/lysophospholipase-like"/>
    <property type="match status" value="1"/>
</dbReference>
<sequence length="316" mass="35388">MSLGKTGLVLDGGGAKCVFQIGALLAFEERGIKFSKVQGVSAGCLNGAKFVESGAQNLKKIWMDLDKRGYQSLFGSWFFMVRHSFSNALYNDAELNQLVNQWVDVNGLLDSETEFELVVRNELTEKIEIFNTRRFKEESGNPEVFRRLIKASASLPGGFSPENINGQLYSDGCEFDLDSFADFDTVFFVNSDQPLEKVDPDKMAKTLANMHFSIRTLKLASALIDRIAAEKIKNFVLMNHVRLVEPDEKAAIFPIINRIAKFVENLIGPSEKRLIPISPSINIPTLRLDYWGPGDFVKSIENGYQQTTDILDRLGS</sequence>
<dbReference type="Gene3D" id="3.40.1090.10">
    <property type="entry name" value="Cytosolic phospholipase A2 catalytic domain"/>
    <property type="match status" value="1"/>
</dbReference>
<comment type="caution">
    <text evidence="2">Lacks conserved residue(s) required for the propagation of feature annotation.</text>
</comment>
<feature type="domain" description="PNPLA" evidence="3">
    <location>
        <begin position="8"/>
        <end position="184"/>
    </location>
</feature>
<dbReference type="PROSITE" id="PS51635">
    <property type="entry name" value="PNPLA"/>
    <property type="match status" value="1"/>
</dbReference>
<evidence type="ECO:0000259" key="3">
    <source>
        <dbReference type="PROSITE" id="PS51635"/>
    </source>
</evidence>
<organism evidence="4 5">
    <name type="scientific">Candidatus Harrisonbacteria bacterium RIFCSPLOWO2_02_FULL_41_13b</name>
    <dbReference type="NCBI Taxonomy" id="1798409"/>
    <lineage>
        <taxon>Bacteria</taxon>
        <taxon>Candidatus Harrisoniibacteriota</taxon>
    </lineage>
</organism>
<dbReference type="InterPro" id="IPR002641">
    <property type="entry name" value="PNPLA_dom"/>
</dbReference>
<evidence type="ECO:0000256" key="2">
    <source>
        <dbReference type="PROSITE-ProRule" id="PRU01161"/>
    </source>
</evidence>